<protein>
    <submittedName>
        <fullName evidence="1">Uncharacterized protein</fullName>
    </submittedName>
</protein>
<gene>
    <name evidence="1" type="ORF">E2C01_102752</name>
</gene>
<organism evidence="1 2">
    <name type="scientific">Portunus trituberculatus</name>
    <name type="common">Swimming crab</name>
    <name type="synonym">Neptunus trituberculatus</name>
    <dbReference type="NCBI Taxonomy" id="210409"/>
    <lineage>
        <taxon>Eukaryota</taxon>
        <taxon>Metazoa</taxon>
        <taxon>Ecdysozoa</taxon>
        <taxon>Arthropoda</taxon>
        <taxon>Crustacea</taxon>
        <taxon>Multicrustacea</taxon>
        <taxon>Malacostraca</taxon>
        <taxon>Eumalacostraca</taxon>
        <taxon>Eucarida</taxon>
        <taxon>Decapoda</taxon>
        <taxon>Pleocyemata</taxon>
        <taxon>Brachyura</taxon>
        <taxon>Eubrachyura</taxon>
        <taxon>Portunoidea</taxon>
        <taxon>Portunidae</taxon>
        <taxon>Portuninae</taxon>
        <taxon>Portunus</taxon>
    </lineage>
</organism>
<dbReference type="Proteomes" id="UP000324222">
    <property type="component" value="Unassembled WGS sequence"/>
</dbReference>
<reference evidence="1 2" key="1">
    <citation type="submission" date="2019-05" db="EMBL/GenBank/DDBJ databases">
        <title>Another draft genome of Portunus trituberculatus and its Hox gene families provides insights of decapod evolution.</title>
        <authorList>
            <person name="Jeong J.-H."/>
            <person name="Song I."/>
            <person name="Kim S."/>
            <person name="Choi T."/>
            <person name="Kim D."/>
            <person name="Ryu S."/>
            <person name="Kim W."/>
        </authorList>
    </citation>
    <scope>NUCLEOTIDE SEQUENCE [LARGE SCALE GENOMIC DNA]</scope>
    <source>
        <tissue evidence="1">Muscle</tissue>
    </source>
</reference>
<dbReference type="EMBL" id="VSRR010153679">
    <property type="protein sequence ID" value="MPD06918.1"/>
    <property type="molecule type" value="Genomic_DNA"/>
</dbReference>
<proteinExistence type="predicted"/>
<keyword evidence="2" id="KW-1185">Reference proteome</keyword>
<comment type="caution">
    <text evidence="1">The sequence shown here is derived from an EMBL/GenBank/DDBJ whole genome shotgun (WGS) entry which is preliminary data.</text>
</comment>
<dbReference type="AlphaFoldDB" id="A0A5B7KNA5"/>
<accession>A0A5B7KNA5</accession>
<evidence type="ECO:0000313" key="1">
    <source>
        <dbReference type="EMBL" id="MPD06918.1"/>
    </source>
</evidence>
<evidence type="ECO:0000313" key="2">
    <source>
        <dbReference type="Proteomes" id="UP000324222"/>
    </source>
</evidence>
<name>A0A5B7KNA5_PORTR</name>
<sequence length="70" mass="8196">MRGEFYTLYEDLKADNGKFFNYFRMIYPTFQELLARVTDGIKQQDTNMRPAIPPEEAVALIISARSRTFV</sequence>